<reference evidence="5" key="1">
    <citation type="journal article" date="2010" name="BMC Genomics">
        <title>An insight into the sialome of Glossina morsitans morsitans.</title>
        <authorList>
            <person name="Alves-Silva J."/>
            <person name="Ribeiro J.M."/>
            <person name="Van Den Abbeele J."/>
            <person name="Attardo G."/>
            <person name="Hao Z."/>
            <person name="Haines L.R."/>
            <person name="Soares M.B."/>
            <person name="Berriman M."/>
            <person name="Aksoy S."/>
            <person name="Lehane M.J."/>
        </authorList>
    </citation>
    <scope>NUCLEOTIDE SEQUENCE</scope>
    <source>
        <tissue evidence="5">Salivary gland</tissue>
    </source>
</reference>
<protein>
    <recommendedName>
        <fullName evidence="2 4">J domain-containing protein</fullName>
    </recommendedName>
</protein>
<evidence type="ECO:0000313" key="5">
    <source>
        <dbReference type="EMBL" id="ADD20449.1"/>
    </source>
</evidence>
<organism evidence="5">
    <name type="scientific">Glossina morsitans morsitans</name>
    <name type="common">Savannah tsetse fly</name>
    <dbReference type="NCBI Taxonomy" id="37546"/>
    <lineage>
        <taxon>Eukaryota</taxon>
        <taxon>Metazoa</taxon>
        <taxon>Ecdysozoa</taxon>
        <taxon>Arthropoda</taxon>
        <taxon>Hexapoda</taxon>
        <taxon>Insecta</taxon>
        <taxon>Pterygota</taxon>
        <taxon>Neoptera</taxon>
        <taxon>Endopterygota</taxon>
        <taxon>Diptera</taxon>
        <taxon>Brachycera</taxon>
        <taxon>Muscomorpha</taxon>
        <taxon>Hippoboscoidea</taxon>
        <taxon>Glossinidae</taxon>
        <taxon>Glossina</taxon>
    </lineage>
</organism>
<dbReference type="InterPro" id="IPR029827">
    <property type="entry name" value="JDP1-like"/>
</dbReference>
<dbReference type="PANTHER" id="PTHR44500">
    <property type="entry name" value="DNAJ HOMOLOG SUBFAMILY C MEMBER 12"/>
    <property type="match status" value="1"/>
</dbReference>
<feature type="compositionally biased region" description="Low complexity" evidence="3">
    <location>
        <begin position="119"/>
        <end position="136"/>
    </location>
</feature>
<dbReference type="AlphaFoldDB" id="D3TRX1"/>
<feature type="region of interest" description="Disordered" evidence="3">
    <location>
        <begin position="115"/>
        <end position="144"/>
    </location>
</feature>
<evidence type="ECO:0000256" key="3">
    <source>
        <dbReference type="SAM" id="MobiDB-lite"/>
    </source>
</evidence>
<keyword evidence="1" id="KW-0143">Chaperone</keyword>
<evidence type="ECO:0000256" key="1">
    <source>
        <dbReference type="ARBA" id="ARBA00023186"/>
    </source>
</evidence>
<name>D3TRX1_GLOMM</name>
<dbReference type="SMART" id="SM00271">
    <property type="entry name" value="DnaJ"/>
    <property type="match status" value="1"/>
</dbReference>
<feature type="domain" description="J" evidence="4">
    <location>
        <begin position="17"/>
        <end position="82"/>
    </location>
</feature>
<dbReference type="Gene3D" id="1.10.287.110">
    <property type="entry name" value="DnaJ domain"/>
    <property type="match status" value="1"/>
</dbReference>
<dbReference type="FunFam" id="1.10.287.110:FF:000049">
    <property type="entry name" value="DnaJ homolog subfamily C member 12"/>
    <property type="match status" value="1"/>
</dbReference>
<dbReference type="CDD" id="cd06257">
    <property type="entry name" value="DnaJ"/>
    <property type="match status" value="1"/>
</dbReference>
<dbReference type="PRINTS" id="PR00625">
    <property type="entry name" value="JDOMAIN"/>
</dbReference>
<dbReference type="SUPFAM" id="SSF46565">
    <property type="entry name" value="Chaperone J-domain"/>
    <property type="match status" value="1"/>
</dbReference>
<dbReference type="InterPro" id="IPR001623">
    <property type="entry name" value="DnaJ_domain"/>
</dbReference>
<dbReference type="GO" id="GO:0005737">
    <property type="term" value="C:cytoplasm"/>
    <property type="evidence" value="ECO:0007669"/>
    <property type="project" value="TreeGrafter"/>
</dbReference>
<reference evidence="5" key="2">
    <citation type="submission" date="2010-01" db="EMBL/GenBank/DDBJ databases">
        <authorList>
            <consortium name="International Glossina Genome Initiative"/>
            <person name="da Silva J."/>
            <person name="Ribeiro J.M.C."/>
            <person name="Abbeele J.V."/>
            <person name="Attardo G."/>
            <person name="Hao Z."/>
            <person name="Haines L.R."/>
            <person name="Soares M.B."/>
            <person name="Berriman M."/>
            <person name="Aksoy S."/>
            <person name="Lehane M.J."/>
        </authorList>
    </citation>
    <scope>NUCLEOTIDE SEQUENCE</scope>
    <source>
        <tissue evidence="5">Salivary gland</tissue>
    </source>
</reference>
<sequence>MSAVDSIINYKRNPDEDFYAMLNCDESSTVEQIQSEYKILALQYHPDKNSGDKEAEAKFQKLKDAKETLCDPEKRANYDKWRNSGIAMSYKNWLGMKEHVGQSMHWATPKTKDRMLPETGAATGSAASGGSLAAAAPNPAHRRASEGGAALYYGSRKPEWGTENSDVANKFRNYEI</sequence>
<dbReference type="PROSITE" id="PS50076">
    <property type="entry name" value="DNAJ_2"/>
    <property type="match status" value="1"/>
</dbReference>
<dbReference type="InterPro" id="IPR036869">
    <property type="entry name" value="J_dom_sf"/>
</dbReference>
<dbReference type="Pfam" id="PF00226">
    <property type="entry name" value="DnaJ"/>
    <property type="match status" value="1"/>
</dbReference>
<evidence type="ECO:0000259" key="4">
    <source>
        <dbReference type="PROSITE" id="PS50076"/>
    </source>
</evidence>
<dbReference type="PANTHER" id="PTHR44500:SF1">
    <property type="entry name" value="DNAJ HOMOLOG SUBFAMILY C MEMBER 12"/>
    <property type="match status" value="1"/>
</dbReference>
<evidence type="ECO:0000256" key="2">
    <source>
        <dbReference type="ARBA" id="ARBA00073114"/>
    </source>
</evidence>
<proteinExistence type="evidence at transcript level"/>
<dbReference type="EMBL" id="EZ424173">
    <property type="protein sequence ID" value="ADD20449.1"/>
    <property type="molecule type" value="mRNA"/>
</dbReference>
<accession>D3TRX1</accession>